<comment type="caution">
    <text evidence="3">The sequence shown here is derived from an EMBL/GenBank/DDBJ whole genome shotgun (WGS) entry which is preliminary data.</text>
</comment>
<evidence type="ECO:0000259" key="2">
    <source>
        <dbReference type="Pfam" id="PF14330"/>
    </source>
</evidence>
<proteinExistence type="predicted"/>
<feature type="region of interest" description="Disordered" evidence="1">
    <location>
        <begin position="1"/>
        <end position="20"/>
    </location>
</feature>
<evidence type="ECO:0000256" key="1">
    <source>
        <dbReference type="SAM" id="MobiDB-lite"/>
    </source>
</evidence>
<dbReference type="Pfam" id="PF14330">
    <property type="entry name" value="DUF4387"/>
    <property type="match status" value="1"/>
</dbReference>
<reference evidence="3" key="1">
    <citation type="submission" date="2021-03" db="EMBL/GenBank/DDBJ databases">
        <authorList>
            <person name="So Y."/>
        </authorList>
    </citation>
    <scope>NUCLEOTIDE SEQUENCE</scope>
    <source>
        <strain evidence="3">SG15</strain>
    </source>
</reference>
<gene>
    <name evidence="3" type="ORF">J5Y10_25565</name>
</gene>
<sequence length="125" mass="13739">MTCWRWTTPARSSPSSTRRSEAVPRIRDIAKVCKSKNAGPFELTVDVVFDDPDLYRRVKATGVLGPDLIARLYGVSPNQVLFTPYDAASAFKATFPRLLPSGEVGDTDVYGCQQHAPLLDVDLPV</sequence>
<accession>A0A940N8V1</accession>
<evidence type="ECO:0000313" key="3">
    <source>
        <dbReference type="EMBL" id="MBP0496177.1"/>
    </source>
</evidence>
<evidence type="ECO:0000313" key="4">
    <source>
        <dbReference type="Proteomes" id="UP000677537"/>
    </source>
</evidence>
<feature type="compositionally biased region" description="Low complexity" evidence="1">
    <location>
        <begin position="7"/>
        <end position="17"/>
    </location>
</feature>
<keyword evidence="4" id="KW-1185">Reference proteome</keyword>
<name>A0A940N8V1_9PROT</name>
<dbReference type="AlphaFoldDB" id="A0A940N8V1"/>
<dbReference type="Proteomes" id="UP000677537">
    <property type="component" value="Unassembled WGS sequence"/>
</dbReference>
<dbReference type="EMBL" id="JAGIZA010000029">
    <property type="protein sequence ID" value="MBP0496177.1"/>
    <property type="molecule type" value="Genomic_DNA"/>
</dbReference>
<feature type="domain" description="DUF4387" evidence="2">
    <location>
        <begin position="26"/>
        <end position="121"/>
    </location>
</feature>
<dbReference type="InterPro" id="IPR025496">
    <property type="entry name" value="DUF4387"/>
</dbReference>
<protein>
    <submittedName>
        <fullName evidence="3">DUF4387 domain-containing protein</fullName>
    </submittedName>
</protein>
<organism evidence="3 4">
    <name type="scientific">Roseomonas indoligenes</name>
    <dbReference type="NCBI Taxonomy" id="2820811"/>
    <lineage>
        <taxon>Bacteria</taxon>
        <taxon>Pseudomonadati</taxon>
        <taxon>Pseudomonadota</taxon>
        <taxon>Alphaproteobacteria</taxon>
        <taxon>Acetobacterales</taxon>
        <taxon>Roseomonadaceae</taxon>
        <taxon>Roseomonas</taxon>
    </lineage>
</organism>